<accession>A0AAF0Q8J2</accession>
<keyword evidence="2" id="KW-1185">Reference proteome</keyword>
<sequence length="287" mass="32367">MPALAPGQKDRLGRVMIEPDGSSWHPAKDAARDLKDCVRRLYTHAYYSWSEIPNTIHQAMFNEFKTMCTWEPRYNLVITTTFERRASARLSSWLKKVRDSGERSDWMLPHVFNEFGLYWNTNKFKAMSEQAKKARGNLKDGSLHTRGAKTVGTIAREMEKELGCTPMRLEVLLMSGGKKMSRIRMCGWRKGTDERTFHVAENLDSTVEMTPKLSTQIWKEKVVGGTHKGRVYGLGSRKDVRQLQSSLEGIGSSRQAEALDGVEIAAMSAQITLTYIGTGRVGAKKSS</sequence>
<gene>
    <name evidence="1" type="ORF">MTR67_012402</name>
</gene>
<dbReference type="AlphaFoldDB" id="A0AAF0Q8J2"/>
<protein>
    <submittedName>
        <fullName evidence="1">Uncharacterized protein</fullName>
    </submittedName>
</protein>
<dbReference type="Pfam" id="PF03004">
    <property type="entry name" value="Transposase_24"/>
    <property type="match status" value="1"/>
</dbReference>
<dbReference type="InterPro" id="IPR004252">
    <property type="entry name" value="Probable_transposase_24"/>
</dbReference>
<reference evidence="1" key="1">
    <citation type="submission" date="2023-08" db="EMBL/GenBank/DDBJ databases">
        <title>A de novo genome assembly of Solanum verrucosum Schlechtendal, a Mexican diploid species geographically isolated from the other diploid A-genome species in potato relatives.</title>
        <authorList>
            <person name="Hosaka K."/>
        </authorList>
    </citation>
    <scope>NUCLEOTIDE SEQUENCE</scope>
    <source>
        <tissue evidence="1">Young leaves</tissue>
    </source>
</reference>
<proteinExistence type="predicted"/>
<organism evidence="1 2">
    <name type="scientific">Solanum verrucosum</name>
    <dbReference type="NCBI Taxonomy" id="315347"/>
    <lineage>
        <taxon>Eukaryota</taxon>
        <taxon>Viridiplantae</taxon>
        <taxon>Streptophyta</taxon>
        <taxon>Embryophyta</taxon>
        <taxon>Tracheophyta</taxon>
        <taxon>Spermatophyta</taxon>
        <taxon>Magnoliopsida</taxon>
        <taxon>eudicotyledons</taxon>
        <taxon>Gunneridae</taxon>
        <taxon>Pentapetalae</taxon>
        <taxon>asterids</taxon>
        <taxon>lamiids</taxon>
        <taxon>Solanales</taxon>
        <taxon>Solanaceae</taxon>
        <taxon>Solanoideae</taxon>
        <taxon>Solaneae</taxon>
        <taxon>Solanum</taxon>
    </lineage>
</organism>
<evidence type="ECO:0000313" key="2">
    <source>
        <dbReference type="Proteomes" id="UP001234989"/>
    </source>
</evidence>
<name>A0AAF0Q8J2_SOLVR</name>
<dbReference type="EMBL" id="CP133614">
    <property type="protein sequence ID" value="WMV19017.1"/>
    <property type="molecule type" value="Genomic_DNA"/>
</dbReference>
<evidence type="ECO:0000313" key="1">
    <source>
        <dbReference type="EMBL" id="WMV19017.1"/>
    </source>
</evidence>
<dbReference type="Proteomes" id="UP001234989">
    <property type="component" value="Chromosome 3"/>
</dbReference>